<dbReference type="InterPro" id="IPR012677">
    <property type="entry name" value="Nucleotide-bd_a/b_plait_sf"/>
</dbReference>
<dbReference type="GO" id="GO:0003723">
    <property type="term" value="F:RNA binding"/>
    <property type="evidence" value="ECO:0007669"/>
    <property type="project" value="UniProtKB-UniRule"/>
</dbReference>
<feature type="compositionally biased region" description="Low complexity" evidence="2">
    <location>
        <begin position="335"/>
        <end position="355"/>
    </location>
</feature>
<feature type="region of interest" description="Disordered" evidence="2">
    <location>
        <begin position="334"/>
        <end position="355"/>
    </location>
</feature>
<proteinExistence type="predicted"/>
<reference evidence="4" key="2">
    <citation type="submission" date="2020-06" db="EMBL/GenBank/DDBJ databases">
        <title>Helianthus annuus Genome sequencing and assembly Release 2.</title>
        <authorList>
            <person name="Gouzy J."/>
            <person name="Langlade N."/>
            <person name="Munos S."/>
        </authorList>
    </citation>
    <scope>NUCLEOTIDE SEQUENCE</scope>
    <source>
        <tissue evidence="4">Leaves</tissue>
    </source>
</reference>
<feature type="domain" description="RRM" evidence="3">
    <location>
        <begin position="17"/>
        <end position="94"/>
    </location>
</feature>
<dbReference type="SUPFAM" id="SSF54928">
    <property type="entry name" value="RNA-binding domain, RBD"/>
    <property type="match status" value="1"/>
</dbReference>
<name>A0A9K3E3Q9_HELAN</name>
<dbReference type="SMART" id="SM00360">
    <property type="entry name" value="RRM"/>
    <property type="match status" value="1"/>
</dbReference>
<evidence type="ECO:0000313" key="4">
    <source>
        <dbReference type="EMBL" id="KAF5766426.1"/>
    </source>
</evidence>
<reference evidence="4" key="1">
    <citation type="journal article" date="2017" name="Nature">
        <title>The sunflower genome provides insights into oil metabolism, flowering and Asterid evolution.</title>
        <authorList>
            <person name="Badouin H."/>
            <person name="Gouzy J."/>
            <person name="Grassa C.J."/>
            <person name="Murat F."/>
            <person name="Staton S.E."/>
            <person name="Cottret L."/>
            <person name="Lelandais-Briere C."/>
            <person name="Owens G.L."/>
            <person name="Carrere S."/>
            <person name="Mayjonade B."/>
            <person name="Legrand L."/>
            <person name="Gill N."/>
            <person name="Kane N.C."/>
            <person name="Bowers J.E."/>
            <person name="Hubner S."/>
            <person name="Bellec A."/>
            <person name="Berard A."/>
            <person name="Berges H."/>
            <person name="Blanchet N."/>
            <person name="Boniface M.C."/>
            <person name="Brunel D."/>
            <person name="Catrice O."/>
            <person name="Chaidir N."/>
            <person name="Claudel C."/>
            <person name="Donnadieu C."/>
            <person name="Faraut T."/>
            <person name="Fievet G."/>
            <person name="Helmstetter N."/>
            <person name="King M."/>
            <person name="Knapp S.J."/>
            <person name="Lai Z."/>
            <person name="Le Paslier M.C."/>
            <person name="Lippi Y."/>
            <person name="Lorenzon L."/>
            <person name="Mandel J.R."/>
            <person name="Marage G."/>
            <person name="Marchand G."/>
            <person name="Marquand E."/>
            <person name="Bret-Mestries E."/>
            <person name="Morien E."/>
            <person name="Nambeesan S."/>
            <person name="Nguyen T."/>
            <person name="Pegot-Espagnet P."/>
            <person name="Pouilly N."/>
            <person name="Raftis F."/>
            <person name="Sallet E."/>
            <person name="Schiex T."/>
            <person name="Thomas J."/>
            <person name="Vandecasteele C."/>
            <person name="Vares D."/>
            <person name="Vear F."/>
            <person name="Vautrin S."/>
            <person name="Crespi M."/>
            <person name="Mangin B."/>
            <person name="Burke J.M."/>
            <person name="Salse J."/>
            <person name="Munos S."/>
            <person name="Vincourt P."/>
            <person name="Rieseberg L.H."/>
            <person name="Langlade N.B."/>
        </authorList>
    </citation>
    <scope>NUCLEOTIDE SEQUENCE</scope>
    <source>
        <tissue evidence="4">Leaves</tissue>
    </source>
</reference>
<keyword evidence="5" id="KW-1185">Reference proteome</keyword>
<comment type="caution">
    <text evidence="4">The sequence shown here is derived from an EMBL/GenBank/DDBJ whole genome shotgun (WGS) entry which is preliminary data.</text>
</comment>
<evidence type="ECO:0000256" key="1">
    <source>
        <dbReference type="PROSITE-ProRule" id="PRU00176"/>
    </source>
</evidence>
<feature type="region of interest" description="Disordered" evidence="2">
    <location>
        <begin position="103"/>
        <end position="124"/>
    </location>
</feature>
<dbReference type="Gene3D" id="3.30.70.330">
    <property type="match status" value="1"/>
</dbReference>
<dbReference type="Gramene" id="mRNA:HanXRQr2_Chr15g0715251">
    <property type="protein sequence ID" value="CDS:HanXRQr2_Chr15g0715251.1"/>
    <property type="gene ID" value="HanXRQr2_Chr15g0715251"/>
</dbReference>
<evidence type="ECO:0000256" key="2">
    <source>
        <dbReference type="SAM" id="MobiDB-lite"/>
    </source>
</evidence>
<dbReference type="AlphaFoldDB" id="A0A9K3E3Q9"/>
<dbReference type="CDD" id="cd00590">
    <property type="entry name" value="RRM_SF"/>
    <property type="match status" value="1"/>
</dbReference>
<sequence>MGNHRKPIPVEIQARVTKFYVANLPDRCSGNDLVGEVRKYGMIFDIYIAWKRDKEGKRFGFLSLLDVKDRVDMVKKLSHIKMGEYRLKVNIARFVLEDGEINDSRPKTHYQPRKKDQPNVYSGADIRQPQQEGSFSYKDAFFGANPARLVEVDDDFQAFDDEIGKAVLVRVSSIHVLKNIVCILKEMGLAEGKIRNLGGFTLMVSFKTKEHAVMAKVELLGRPDQFSSAVIWEGQEVDYDRVAWLRIYGIPVNVMGNSVIEDVGRLFGMVVKSAQLDADVEDVSSHRVGVLVNARKTIQEEAFIRWRRKTYKVWVLEDTKDWFLEFLVRQRNDTSSMEEGSPSSPMPDSGPEFAPENIINEEENITENHSIEDKILVDSVNNKEGGCENIGDQNEEVNLHGVEGQPSLIMDNNCGGIFLDWNLKRKKFVIKQNMGQSPSEAYISSNERPIKEPKQMDDDPFGLDPIIKGLDCNVVKTRGLNDFNTFNTFDCLMKESTDRVDSVGDSETDG</sequence>
<accession>A0A9K3E3Q9</accession>
<gene>
    <name evidence="4" type="ORF">HanXRQr2_Chr15g0715251</name>
</gene>
<organism evidence="4 5">
    <name type="scientific">Helianthus annuus</name>
    <name type="common">Common sunflower</name>
    <dbReference type="NCBI Taxonomy" id="4232"/>
    <lineage>
        <taxon>Eukaryota</taxon>
        <taxon>Viridiplantae</taxon>
        <taxon>Streptophyta</taxon>
        <taxon>Embryophyta</taxon>
        <taxon>Tracheophyta</taxon>
        <taxon>Spermatophyta</taxon>
        <taxon>Magnoliopsida</taxon>
        <taxon>eudicotyledons</taxon>
        <taxon>Gunneridae</taxon>
        <taxon>Pentapetalae</taxon>
        <taxon>asterids</taxon>
        <taxon>campanulids</taxon>
        <taxon>Asterales</taxon>
        <taxon>Asteraceae</taxon>
        <taxon>Asteroideae</taxon>
        <taxon>Heliantheae alliance</taxon>
        <taxon>Heliantheae</taxon>
        <taxon>Helianthus</taxon>
    </lineage>
</organism>
<evidence type="ECO:0000259" key="3">
    <source>
        <dbReference type="PROSITE" id="PS50102"/>
    </source>
</evidence>
<dbReference type="InterPro" id="IPR000504">
    <property type="entry name" value="RRM_dom"/>
</dbReference>
<protein>
    <submittedName>
        <fullName evidence="4">RNA recognition motif domain, nucleotide-binding alpha-beta plait domain superfamily</fullName>
    </submittedName>
</protein>
<dbReference type="InterPro" id="IPR035979">
    <property type="entry name" value="RBD_domain_sf"/>
</dbReference>
<dbReference type="Proteomes" id="UP000215914">
    <property type="component" value="Unassembled WGS sequence"/>
</dbReference>
<dbReference type="PROSITE" id="PS50102">
    <property type="entry name" value="RRM"/>
    <property type="match status" value="1"/>
</dbReference>
<keyword evidence="1" id="KW-0694">RNA-binding</keyword>
<evidence type="ECO:0000313" key="5">
    <source>
        <dbReference type="Proteomes" id="UP000215914"/>
    </source>
</evidence>
<dbReference type="EMBL" id="MNCJ02000330">
    <property type="protein sequence ID" value="KAF5766426.1"/>
    <property type="molecule type" value="Genomic_DNA"/>
</dbReference>